<proteinExistence type="inferred from homology"/>
<evidence type="ECO:0000256" key="1">
    <source>
        <dbReference type="ARBA" id="ARBA00022516"/>
    </source>
</evidence>
<evidence type="ECO:0000259" key="9">
    <source>
        <dbReference type="Pfam" id="PF01648"/>
    </source>
</evidence>
<dbReference type="EC" id="2.7.8.7" evidence="8"/>
<comment type="cofactor">
    <cofactor evidence="8">
        <name>Mg(2+)</name>
        <dbReference type="ChEBI" id="CHEBI:18420"/>
    </cofactor>
</comment>
<reference evidence="11" key="1">
    <citation type="submission" date="2011-06" db="EMBL/GenBank/DDBJ databases">
        <title>Complete genome sequence of Paenibacillus mucilaginosus KNP414.</title>
        <authorList>
            <person name="Wang J."/>
            <person name="Hu S."/>
            <person name="Hu X."/>
            <person name="Zhang B."/>
            <person name="Dong D."/>
            <person name="Zhang S."/>
            <person name="Zhao K."/>
            <person name="Wu D."/>
        </authorList>
    </citation>
    <scope>NUCLEOTIDE SEQUENCE [LARGE SCALE GENOMIC DNA]</scope>
    <source>
        <strain evidence="11">KNP414</strain>
    </source>
</reference>
<dbReference type="AlphaFoldDB" id="F8FQ05"/>
<dbReference type="InterPro" id="IPR002582">
    <property type="entry name" value="ACPS"/>
</dbReference>
<feature type="binding site" evidence="8">
    <location>
        <position position="75"/>
    </location>
    <ligand>
        <name>Mg(2+)</name>
        <dbReference type="ChEBI" id="CHEBI:18420"/>
    </ligand>
</feature>
<dbReference type="HAMAP" id="MF_00101">
    <property type="entry name" value="AcpS"/>
    <property type="match status" value="1"/>
</dbReference>
<gene>
    <name evidence="8" type="primary">acpS</name>
    <name evidence="10" type="ordered locus">KNP414_00522</name>
</gene>
<dbReference type="GO" id="GO:0008897">
    <property type="term" value="F:holo-[acyl-carrier-protein] synthase activity"/>
    <property type="evidence" value="ECO:0007669"/>
    <property type="project" value="UniProtKB-UniRule"/>
</dbReference>
<dbReference type="GO" id="GO:0000287">
    <property type="term" value="F:magnesium ion binding"/>
    <property type="evidence" value="ECO:0007669"/>
    <property type="project" value="UniProtKB-UniRule"/>
</dbReference>
<keyword evidence="4 8" id="KW-0276">Fatty acid metabolism</keyword>
<dbReference type="SUPFAM" id="SSF56214">
    <property type="entry name" value="4'-phosphopantetheinyl transferase"/>
    <property type="match status" value="1"/>
</dbReference>
<organism evidence="10 11">
    <name type="scientific">Paenibacillus mucilaginosus (strain KNP414)</name>
    <dbReference type="NCBI Taxonomy" id="1036673"/>
    <lineage>
        <taxon>Bacteria</taxon>
        <taxon>Bacillati</taxon>
        <taxon>Bacillota</taxon>
        <taxon>Bacilli</taxon>
        <taxon>Bacillales</taxon>
        <taxon>Paenibacillaceae</taxon>
        <taxon>Paenibacillus</taxon>
    </lineage>
</organism>
<comment type="similarity">
    <text evidence="8">Belongs to the P-Pant transferase superfamily. AcpS family.</text>
</comment>
<dbReference type="Proteomes" id="UP000006620">
    <property type="component" value="Chromosome"/>
</dbReference>
<accession>F8FQ05</accession>
<dbReference type="InterPro" id="IPR037143">
    <property type="entry name" value="4-PPantetheinyl_Trfase_dom_sf"/>
</dbReference>
<comment type="subcellular location">
    <subcellularLocation>
        <location evidence="8">Cytoplasm</location>
    </subcellularLocation>
</comment>
<feature type="binding site" evidence="8">
    <location>
        <position position="24"/>
    </location>
    <ligand>
        <name>Mg(2+)</name>
        <dbReference type="ChEBI" id="CHEBI:18420"/>
    </ligand>
</feature>
<protein>
    <recommendedName>
        <fullName evidence="8">Holo-[acyl-carrier-protein] synthase</fullName>
        <shortName evidence="8">Holo-ACP synthase</shortName>
        <ecNumber evidence="8">2.7.8.7</ecNumber>
    </recommendedName>
    <alternativeName>
        <fullName evidence="8">4'-phosphopantetheinyl transferase AcpS</fullName>
    </alternativeName>
</protein>
<evidence type="ECO:0000256" key="3">
    <source>
        <dbReference type="ARBA" id="ARBA00022723"/>
    </source>
</evidence>
<keyword evidence="7 8" id="KW-0275">Fatty acid biosynthesis</keyword>
<evidence type="ECO:0000256" key="2">
    <source>
        <dbReference type="ARBA" id="ARBA00022679"/>
    </source>
</evidence>
<dbReference type="InterPro" id="IPR004568">
    <property type="entry name" value="Ppantetheine-prot_Trfase_dom"/>
</dbReference>
<dbReference type="GO" id="GO:0005737">
    <property type="term" value="C:cytoplasm"/>
    <property type="evidence" value="ECO:0007669"/>
    <property type="project" value="UniProtKB-SubCell"/>
</dbReference>
<feature type="domain" description="4'-phosphopantetheinyl transferase" evidence="9">
    <location>
        <begin position="20"/>
        <end position="110"/>
    </location>
</feature>
<dbReference type="GO" id="GO:0006633">
    <property type="term" value="P:fatty acid biosynthetic process"/>
    <property type="evidence" value="ECO:0007669"/>
    <property type="project" value="UniProtKB-UniRule"/>
</dbReference>
<keyword evidence="3 8" id="KW-0479">Metal-binding</keyword>
<sequence>MQSSLYQKSVKKGPHSMIIGIGTDLLDIARVQAILKQPSGERFLQRVLTPAERELAAGRGGRLAEFTAGRFAAKEAVVKALGCGIGREVGFGDIEVLPDAKGKPHCRLSEASLGRLAAGGTDVRGLIVHLSITHSDTAAMAYAMAELRA</sequence>
<dbReference type="Gene3D" id="3.90.470.20">
    <property type="entry name" value="4'-phosphopantetheinyl transferase domain"/>
    <property type="match status" value="1"/>
</dbReference>
<evidence type="ECO:0000313" key="11">
    <source>
        <dbReference type="Proteomes" id="UP000006620"/>
    </source>
</evidence>
<evidence type="ECO:0000256" key="5">
    <source>
        <dbReference type="ARBA" id="ARBA00022842"/>
    </source>
</evidence>
<dbReference type="HOGENOM" id="CLU_089696_1_2_9"/>
<reference evidence="10 11" key="2">
    <citation type="journal article" date="2013" name="Genome Announc.">
        <title>Genome Sequence of Growth-Improving Paenibacillus mucilaginosus Strain KNP414.</title>
        <authorList>
            <person name="Lu J.J."/>
            <person name="Wang J.F."/>
            <person name="Hu X.F."/>
        </authorList>
    </citation>
    <scope>NUCLEOTIDE SEQUENCE [LARGE SCALE GENOMIC DNA]</scope>
    <source>
        <strain evidence="10 11">KNP414</strain>
    </source>
</reference>
<evidence type="ECO:0000313" key="10">
    <source>
        <dbReference type="EMBL" id="AEI39147.1"/>
    </source>
</evidence>
<keyword evidence="2 8" id="KW-0808">Transferase</keyword>
<keyword evidence="5 8" id="KW-0460">Magnesium</keyword>
<dbReference type="NCBIfam" id="TIGR00516">
    <property type="entry name" value="acpS"/>
    <property type="match status" value="1"/>
</dbReference>
<comment type="function">
    <text evidence="8">Transfers the 4'-phosphopantetheine moiety from coenzyme A to a Ser of acyl-carrier-protein.</text>
</comment>
<dbReference type="PATRIC" id="fig|1036673.3.peg.474"/>
<evidence type="ECO:0000256" key="4">
    <source>
        <dbReference type="ARBA" id="ARBA00022832"/>
    </source>
</evidence>
<keyword evidence="6 8" id="KW-0443">Lipid metabolism</keyword>
<evidence type="ECO:0000256" key="8">
    <source>
        <dbReference type="HAMAP-Rule" id="MF_00101"/>
    </source>
</evidence>
<comment type="catalytic activity">
    <reaction evidence="8">
        <text>apo-[ACP] + CoA = holo-[ACP] + adenosine 3',5'-bisphosphate + H(+)</text>
        <dbReference type="Rhea" id="RHEA:12068"/>
        <dbReference type="Rhea" id="RHEA-COMP:9685"/>
        <dbReference type="Rhea" id="RHEA-COMP:9690"/>
        <dbReference type="ChEBI" id="CHEBI:15378"/>
        <dbReference type="ChEBI" id="CHEBI:29999"/>
        <dbReference type="ChEBI" id="CHEBI:57287"/>
        <dbReference type="ChEBI" id="CHEBI:58343"/>
        <dbReference type="ChEBI" id="CHEBI:64479"/>
        <dbReference type="EC" id="2.7.8.7"/>
    </reaction>
</comment>
<name>F8FQ05_PAEMK</name>
<dbReference type="InterPro" id="IPR008278">
    <property type="entry name" value="4-PPantetheinyl_Trfase_dom"/>
</dbReference>
<dbReference type="EMBL" id="CP002869">
    <property type="protein sequence ID" value="AEI39147.1"/>
    <property type="molecule type" value="Genomic_DNA"/>
</dbReference>
<dbReference type="Pfam" id="PF01648">
    <property type="entry name" value="ACPS"/>
    <property type="match status" value="1"/>
</dbReference>
<keyword evidence="1 8" id="KW-0444">Lipid biosynthesis</keyword>
<dbReference type="NCBIfam" id="TIGR00556">
    <property type="entry name" value="pantethn_trn"/>
    <property type="match status" value="1"/>
</dbReference>
<dbReference type="KEGG" id="pms:KNP414_00522"/>
<keyword evidence="8" id="KW-0963">Cytoplasm</keyword>
<evidence type="ECO:0000256" key="7">
    <source>
        <dbReference type="ARBA" id="ARBA00023160"/>
    </source>
</evidence>
<evidence type="ECO:0000256" key="6">
    <source>
        <dbReference type="ARBA" id="ARBA00023098"/>
    </source>
</evidence>